<dbReference type="PANTHER" id="PTHR48104">
    <property type="entry name" value="METACASPASE-4"/>
    <property type="match status" value="1"/>
</dbReference>
<dbReference type="OrthoDB" id="473693at2"/>
<dbReference type="InterPro" id="IPR050452">
    <property type="entry name" value="Metacaspase"/>
</dbReference>
<dbReference type="Pfam" id="PF00656">
    <property type="entry name" value="Peptidase_C14"/>
    <property type="match status" value="1"/>
</dbReference>
<dbReference type="SUPFAM" id="SSF52129">
    <property type="entry name" value="Caspase-like"/>
    <property type="match status" value="1"/>
</dbReference>
<dbReference type="Gene3D" id="3.40.50.1460">
    <property type="match status" value="1"/>
</dbReference>
<feature type="domain" description="EF-hand" evidence="3">
    <location>
        <begin position="200"/>
        <end position="222"/>
    </location>
</feature>
<dbReference type="InterPro" id="IPR011600">
    <property type="entry name" value="Pept_C14_caspase"/>
</dbReference>
<dbReference type="PROSITE" id="PS50222">
    <property type="entry name" value="EF_HAND_2"/>
    <property type="match status" value="1"/>
</dbReference>
<evidence type="ECO:0000313" key="4">
    <source>
        <dbReference type="EMBL" id="BAY82873.1"/>
    </source>
</evidence>
<evidence type="ECO:0000259" key="3">
    <source>
        <dbReference type="PROSITE" id="PS50222"/>
    </source>
</evidence>
<dbReference type="InterPro" id="IPR018247">
    <property type="entry name" value="EF_Hand_1_Ca_BS"/>
</dbReference>
<organism evidence="4 5">
    <name type="scientific">Calothrix parasitica NIES-267</name>
    <dbReference type="NCBI Taxonomy" id="1973488"/>
    <lineage>
        <taxon>Bacteria</taxon>
        <taxon>Bacillati</taxon>
        <taxon>Cyanobacteriota</taxon>
        <taxon>Cyanophyceae</taxon>
        <taxon>Nostocales</taxon>
        <taxon>Calotrichaceae</taxon>
        <taxon>Calothrix</taxon>
    </lineage>
</organism>
<dbReference type="InterPro" id="IPR002048">
    <property type="entry name" value="EF_hand_dom"/>
</dbReference>
<feature type="transmembrane region" description="Helical" evidence="2">
    <location>
        <begin position="583"/>
        <end position="602"/>
    </location>
</feature>
<protein>
    <recommendedName>
        <fullName evidence="3">EF-hand domain-containing protein</fullName>
    </recommendedName>
</protein>
<dbReference type="AlphaFoldDB" id="A0A1Z4LNU7"/>
<proteinExistence type="predicted"/>
<name>A0A1Z4LNU7_9CYAN</name>
<keyword evidence="5" id="KW-1185">Reference proteome</keyword>
<dbReference type="PANTHER" id="PTHR48104:SF30">
    <property type="entry name" value="METACASPASE-1"/>
    <property type="match status" value="1"/>
</dbReference>
<dbReference type="GO" id="GO:0005509">
    <property type="term" value="F:calcium ion binding"/>
    <property type="evidence" value="ECO:0007669"/>
    <property type="project" value="InterPro"/>
</dbReference>
<sequence length="636" mass="74151">MAKIALLIGVSEYQPGLNPLPSAVRDVEAMREVLVNPEMGGFTDSNVTVLKNPQPQNIRNAIYHLFANRQRDDLVLFYFSGHGIKDDRGNLYFSTCDTRKNNGKLVTPSAIAARTLHDSINDSRSQRQIIILDCCFSGAIATGMSVKDDGSVNVEEQLGGKGRAILTSSTSTQYSFEQQDSELSIYTRYLVEGVNTGAADKDGDGQISIDELHEYAKSKVQEASPAMTPEFYPVKEGHKILLAKSPKDDPKLVYRQEVESRAQENQGNFSIFALRILEGKRQELNISPEEANIIQEEVLKPYKEYERKLYEYEQALIEAAKKQYPFSERLKKEIKEYQQYLGLRDEDIVAIEKRVLAPKQAQSERQQEAERLKTEQILVEYQEQLRQQKEAEKRRQQEQETQQRLQRQQEEQKKNSQEYKYKMQRYQEEFFKAIKINDPLNEISRNQLKDFQNFLKLNDEDVAQIEKPILDEKKIEKQQKLQEQEDQKNSREYKYKVRRYKEEFFKAVELKYPLNDFARNRLQKFQQFLRLSDEDVAHIEEIVLEGVEEQEKFQRRQREEYQKAKNYPLHTSTNPARIELSRFMTMCIGFWISLVISSPIAFSLSEKFPELRGFATLICIFGSAVLGWYLAYKSNI</sequence>
<dbReference type="PROSITE" id="PS00018">
    <property type="entry name" value="EF_HAND_1"/>
    <property type="match status" value="1"/>
</dbReference>
<keyword evidence="2" id="KW-0472">Membrane</keyword>
<evidence type="ECO:0000256" key="1">
    <source>
        <dbReference type="SAM" id="MobiDB-lite"/>
    </source>
</evidence>
<dbReference type="GO" id="GO:0006508">
    <property type="term" value="P:proteolysis"/>
    <property type="evidence" value="ECO:0007669"/>
    <property type="project" value="InterPro"/>
</dbReference>
<feature type="compositionally biased region" description="Basic and acidic residues" evidence="1">
    <location>
        <begin position="407"/>
        <end position="418"/>
    </location>
</feature>
<dbReference type="InterPro" id="IPR029030">
    <property type="entry name" value="Caspase-like_dom_sf"/>
</dbReference>
<evidence type="ECO:0000313" key="5">
    <source>
        <dbReference type="Proteomes" id="UP000218418"/>
    </source>
</evidence>
<dbReference type="GO" id="GO:0005737">
    <property type="term" value="C:cytoplasm"/>
    <property type="evidence" value="ECO:0007669"/>
    <property type="project" value="TreeGrafter"/>
</dbReference>
<accession>A0A1Z4LNU7</accession>
<reference evidence="4 5" key="1">
    <citation type="submission" date="2017-06" db="EMBL/GenBank/DDBJ databases">
        <title>Genome sequencing of cyanobaciteial culture collection at National Institute for Environmental Studies (NIES).</title>
        <authorList>
            <person name="Hirose Y."/>
            <person name="Shimura Y."/>
            <person name="Fujisawa T."/>
            <person name="Nakamura Y."/>
            <person name="Kawachi M."/>
        </authorList>
    </citation>
    <scope>NUCLEOTIDE SEQUENCE [LARGE SCALE GENOMIC DNA]</scope>
    <source>
        <strain evidence="4 5">NIES-267</strain>
    </source>
</reference>
<keyword evidence="2" id="KW-1133">Transmembrane helix</keyword>
<gene>
    <name evidence="4" type="ORF">NIES267_23580</name>
</gene>
<dbReference type="EMBL" id="AP018227">
    <property type="protein sequence ID" value="BAY82873.1"/>
    <property type="molecule type" value="Genomic_DNA"/>
</dbReference>
<dbReference type="NCBIfam" id="NF047832">
    <property type="entry name" value="caspase_w_EACC1"/>
    <property type="match status" value="1"/>
</dbReference>
<feature type="region of interest" description="Disordered" evidence="1">
    <location>
        <begin position="390"/>
        <end position="418"/>
    </location>
</feature>
<dbReference type="GO" id="GO:0004197">
    <property type="term" value="F:cysteine-type endopeptidase activity"/>
    <property type="evidence" value="ECO:0007669"/>
    <property type="project" value="InterPro"/>
</dbReference>
<dbReference type="Proteomes" id="UP000218418">
    <property type="component" value="Chromosome"/>
</dbReference>
<evidence type="ECO:0000256" key="2">
    <source>
        <dbReference type="SAM" id="Phobius"/>
    </source>
</evidence>
<feature type="transmembrane region" description="Helical" evidence="2">
    <location>
        <begin position="614"/>
        <end position="632"/>
    </location>
</feature>
<keyword evidence="2" id="KW-0812">Transmembrane</keyword>